<evidence type="ECO:0000259" key="1">
    <source>
        <dbReference type="PROSITE" id="PS51384"/>
    </source>
</evidence>
<dbReference type="InterPro" id="IPR007037">
    <property type="entry name" value="SIP_rossman_dom"/>
</dbReference>
<name>A0A6J6WCF8_9ZZZZ</name>
<dbReference type="AlphaFoldDB" id="A0A6J6WCF8"/>
<dbReference type="InterPro" id="IPR017927">
    <property type="entry name" value="FAD-bd_FR_type"/>
</dbReference>
<evidence type="ECO:0000313" key="2">
    <source>
        <dbReference type="EMBL" id="CAB4782120.1"/>
    </source>
</evidence>
<dbReference type="Gene3D" id="2.40.30.10">
    <property type="entry name" value="Translation factors"/>
    <property type="match status" value="1"/>
</dbReference>
<dbReference type="GO" id="GO:0016491">
    <property type="term" value="F:oxidoreductase activity"/>
    <property type="evidence" value="ECO:0007669"/>
    <property type="project" value="InterPro"/>
</dbReference>
<dbReference type="SUPFAM" id="SSF52343">
    <property type="entry name" value="Ferredoxin reductase-like, C-terminal NADP-linked domain"/>
    <property type="match status" value="1"/>
</dbReference>
<dbReference type="InterPro" id="IPR039261">
    <property type="entry name" value="FNR_nucleotide-bd"/>
</dbReference>
<dbReference type="SUPFAM" id="SSF63380">
    <property type="entry name" value="Riboflavin synthase domain-like"/>
    <property type="match status" value="1"/>
</dbReference>
<accession>A0A6J6WCF8</accession>
<reference evidence="2" key="1">
    <citation type="submission" date="2020-05" db="EMBL/GenBank/DDBJ databases">
        <authorList>
            <person name="Chiriac C."/>
            <person name="Salcher M."/>
            <person name="Ghai R."/>
            <person name="Kavagutti S V."/>
        </authorList>
    </citation>
    <scope>NUCLEOTIDE SEQUENCE</scope>
</reference>
<dbReference type="InterPro" id="IPR039374">
    <property type="entry name" value="SIP_fam"/>
</dbReference>
<feature type="domain" description="FAD-binding FR-type" evidence="1">
    <location>
        <begin position="18"/>
        <end position="118"/>
    </location>
</feature>
<dbReference type="PROSITE" id="PS51384">
    <property type="entry name" value="FAD_FR"/>
    <property type="match status" value="1"/>
</dbReference>
<dbReference type="PANTHER" id="PTHR30157">
    <property type="entry name" value="FERRIC REDUCTASE, NADPH-DEPENDENT"/>
    <property type="match status" value="1"/>
</dbReference>
<sequence length="252" mass="27028">MTRPLDPTSIELASRLGITAKVAVVVTAEQISPTLRAITLRGVSELAGVPGNDVMLEVSHNGRPVRRRYSVRSVNTELDEIVLWIATGHQGPGATLAREVQIGDALDVVGPRGKIPLDPMADWHLFIGDASSLGAFYRMAESIEEPGRAIFIVETPHPDDAVTPNLPEGIGATGIFLDQDASLSDAKALLHGLAAFAFPPDEGHAYLFGEFKTMKTMRTALLDRGLANEQISVKAFWRTGSANADHGEPDKS</sequence>
<organism evidence="2">
    <name type="scientific">freshwater metagenome</name>
    <dbReference type="NCBI Taxonomy" id="449393"/>
    <lineage>
        <taxon>unclassified sequences</taxon>
        <taxon>metagenomes</taxon>
        <taxon>ecological metagenomes</taxon>
    </lineage>
</organism>
<dbReference type="CDD" id="cd06193">
    <property type="entry name" value="siderophore_interacting"/>
    <property type="match status" value="1"/>
</dbReference>
<dbReference type="Pfam" id="PF04954">
    <property type="entry name" value="SIP"/>
    <property type="match status" value="1"/>
</dbReference>
<protein>
    <submittedName>
        <fullName evidence="2">Unannotated protein</fullName>
    </submittedName>
</protein>
<dbReference type="InterPro" id="IPR013113">
    <property type="entry name" value="SIP_FAD-bd"/>
</dbReference>
<dbReference type="PANTHER" id="PTHR30157:SF0">
    <property type="entry name" value="NADPH-DEPENDENT FERRIC-CHELATE REDUCTASE"/>
    <property type="match status" value="1"/>
</dbReference>
<dbReference type="InterPro" id="IPR017938">
    <property type="entry name" value="Riboflavin_synthase-like_b-brl"/>
</dbReference>
<gene>
    <name evidence="2" type="ORF">UFOPK2958_00612</name>
</gene>
<dbReference type="Pfam" id="PF08021">
    <property type="entry name" value="FAD_binding_9"/>
    <property type="match status" value="1"/>
</dbReference>
<dbReference type="Gene3D" id="3.40.50.80">
    <property type="entry name" value="Nucleotide-binding domain of ferredoxin-NADP reductase (FNR) module"/>
    <property type="match status" value="1"/>
</dbReference>
<proteinExistence type="predicted"/>
<dbReference type="EMBL" id="CAFAAB010000055">
    <property type="protein sequence ID" value="CAB4782120.1"/>
    <property type="molecule type" value="Genomic_DNA"/>
</dbReference>